<organism evidence="3 4">
    <name type="scientific">Microbaculum marinum</name>
    <dbReference type="NCBI Taxonomy" id="1764581"/>
    <lineage>
        <taxon>Bacteria</taxon>
        <taxon>Pseudomonadati</taxon>
        <taxon>Pseudomonadota</taxon>
        <taxon>Alphaproteobacteria</taxon>
        <taxon>Hyphomicrobiales</taxon>
        <taxon>Tepidamorphaceae</taxon>
        <taxon>Microbaculum</taxon>
    </lineage>
</organism>
<dbReference type="SUPFAM" id="SSF52540">
    <property type="entry name" value="P-loop containing nucleoside triphosphate hydrolases"/>
    <property type="match status" value="2"/>
</dbReference>
<dbReference type="RefSeq" id="WP_340328135.1">
    <property type="nucleotide sequence ID" value="NZ_JAZHOF010000001.1"/>
</dbReference>
<dbReference type="InterPro" id="IPR014001">
    <property type="entry name" value="Helicase_ATP-bd"/>
</dbReference>
<feature type="coiled-coil region" evidence="1">
    <location>
        <begin position="499"/>
        <end position="526"/>
    </location>
</feature>
<dbReference type="SMART" id="SM00487">
    <property type="entry name" value="DEXDc"/>
    <property type="match status" value="1"/>
</dbReference>
<dbReference type="EMBL" id="JAZHOF010000001">
    <property type="protein sequence ID" value="MEJ8570406.1"/>
    <property type="molecule type" value="Genomic_DNA"/>
</dbReference>
<keyword evidence="1" id="KW-0175">Coiled coil</keyword>
<dbReference type="InterPro" id="IPR001650">
    <property type="entry name" value="Helicase_C-like"/>
</dbReference>
<gene>
    <name evidence="3" type="ORF">V3328_02925</name>
</gene>
<evidence type="ECO:0000313" key="4">
    <source>
        <dbReference type="Proteomes" id="UP001378188"/>
    </source>
</evidence>
<dbReference type="CDD" id="cd18785">
    <property type="entry name" value="SF2_C"/>
    <property type="match status" value="1"/>
</dbReference>
<protein>
    <submittedName>
        <fullName evidence="3">DEAD/DEAH box helicase</fullName>
    </submittedName>
</protein>
<dbReference type="InterPro" id="IPR027417">
    <property type="entry name" value="P-loop_NTPase"/>
</dbReference>
<dbReference type="Proteomes" id="UP001378188">
    <property type="component" value="Unassembled WGS sequence"/>
</dbReference>
<keyword evidence="3" id="KW-0547">Nucleotide-binding</keyword>
<dbReference type="Pfam" id="PF00271">
    <property type="entry name" value="Helicase_C"/>
    <property type="match status" value="1"/>
</dbReference>
<evidence type="ECO:0000313" key="3">
    <source>
        <dbReference type="EMBL" id="MEJ8570406.1"/>
    </source>
</evidence>
<keyword evidence="3" id="KW-0347">Helicase</keyword>
<proteinExistence type="predicted"/>
<keyword evidence="3" id="KW-0067">ATP-binding</keyword>
<dbReference type="GO" id="GO:0004386">
    <property type="term" value="F:helicase activity"/>
    <property type="evidence" value="ECO:0007669"/>
    <property type="project" value="UniProtKB-KW"/>
</dbReference>
<dbReference type="Gene3D" id="3.40.50.300">
    <property type="entry name" value="P-loop containing nucleotide triphosphate hydrolases"/>
    <property type="match status" value="1"/>
</dbReference>
<feature type="domain" description="Helicase C-terminal" evidence="2">
    <location>
        <begin position="1094"/>
        <end position="1279"/>
    </location>
</feature>
<keyword evidence="4" id="KW-1185">Reference proteome</keyword>
<comment type="caution">
    <text evidence="3">The sequence shown here is derived from an EMBL/GenBank/DDBJ whole genome shotgun (WGS) entry which is preliminary data.</text>
</comment>
<reference evidence="3 4" key="1">
    <citation type="submission" date="2024-02" db="EMBL/GenBank/DDBJ databases">
        <title>Genome analysis and characterization of Microbaculum marinisediminis sp. nov., isolated from marine sediment.</title>
        <authorList>
            <person name="Du Z.-J."/>
            <person name="Ye Y.-Q."/>
            <person name="Zhang Z.-R."/>
            <person name="Yuan S.-M."/>
            <person name="Zhang X.-Y."/>
        </authorList>
    </citation>
    <scope>NUCLEOTIDE SEQUENCE [LARGE SCALE GENOMIC DNA]</scope>
    <source>
        <strain evidence="3 4">SDUM1044001</strain>
    </source>
</reference>
<evidence type="ECO:0000256" key="1">
    <source>
        <dbReference type="SAM" id="Coils"/>
    </source>
</evidence>
<evidence type="ECO:0000259" key="2">
    <source>
        <dbReference type="PROSITE" id="PS51194"/>
    </source>
</evidence>
<name>A0AAW9RKU2_9HYPH</name>
<sequence>MKGYSTEQLQMIDVELKEAVCDSLVNLLVARVSGMDDRGRTILGRSPRRNIVSGQLLPRYGVSGDDETSDIRVAAIGVDFVIASGSEATIRATPQFSIYLRVLPEWSDLAAGGGDLDFEFKLRPAVQQQIDDTIRANRKAALQSAGLERPDWRSMDETQRSGVRTQRADILAEVRRKAYAEHGIELVHEDPATSTDAIPTDESEVIADANSPEDTAAPPTPVSRLLREGRNIPLTLIDPAPIPGKWQRLDLQLPTFEFGSDDEPGTLKDAVDSYNARLIDTVAAQINTYVSGDGAARIWRDARVGPADTLTEDAWQRTITSIIGKPVDTSRTVPDLSRVAVKVDRQQDFIDPTRISFRITLDNQSTELTPQDAQGRCNTIFGASLSVEIPSSAHRPLRLDRVEPSYRFRDYLNYPAIGLNCGIASSAQDDTVKLITTVAPRFAQPRIVARHIDVPYRFATLADPAFDVGILANLPKTYRVWIDEQESYLSSVVTADLDEADAKREADRLRNDLDAMRNEARFIERGVELLIASKEAANKLTAAGKTERETLERRPAPWRAWVMTNAAFASRDRYDTERGWRLFQMAFILAHIPVFASRISDWRDYHDPALDEDSASLLYFPTGGGKSEAFYGALLFAMFLDRLRGKDRGVTALIRYPLRLLTLQQAQRLLKLLVHAEMVRRHNHAGTWPFEIGFWVGSQNTPNSYAAFRSEIPLIGDSEHPDDTNLDGESGNEDARARGKRYIEAVESYNKVPECPVCRSPTGLRRDERDGPRGKRAAIVCFNTACEWNTAHGGRHPLPFLLTDDSIYARAPSVVLGTIDKLAMLGQYTGTISKVLGMFGLARWVDQSGNFDTPRREEDLRGGPAQDACLPVFPAYRAGQRVFHDPFPSLIIQDEAHLLEESLGTFSGIFDTLLDHIFDEVSEMAGDDLNVARQWTGDGWGAPRKPKIVAATATISGPEKQLETLYQRRPLRFPYPGPDLYHSFFSEPASPPSGNDDRLALARALPVHLAPEATTPWMRLYVSLMTNGATHTVTTVTVLAAFHAIITEAWDGLLGEATRNAAVGRLRAAISEEAAGKWRRDAIDRAVDGNCLDDIVALVDLHRIALAYVTNKKGGDQIIDALGDAIEQQHRPLGRRHMPFDSRLISGGIDMKDIQTIMEDAQFSFAGAELPDIATTLRNIVATSAISHGVDVDRFNSMFFAGLPSDIAEYIQASSRVGRTYVGFVLLLPTPQNRRDRYVVETHDVFHRFLERMIAPPAVERWAENAIKRTLASHVQAWAMLREAKEFLALGDDRKASVPQMDQVSRFAAMARRDHVAFCEELGIFILRSIGFAGRGAAQFGAPPYGEFYRGLIEKQVDTFVRDVAARATIAQLRDYWNDIPAFRPPMTSLRDVDEAGYIVAAGRDPLATGRSTDIDRAELAAVMRAIRTQRGFGSELDADGGVDG</sequence>
<keyword evidence="3" id="KW-0378">Hydrolase</keyword>
<accession>A0AAW9RKU2</accession>
<dbReference type="PROSITE" id="PS51194">
    <property type="entry name" value="HELICASE_CTER"/>
    <property type="match status" value="1"/>
</dbReference>